<keyword evidence="3 5" id="KW-0732">Signal</keyword>
<evidence type="ECO:0000259" key="7">
    <source>
        <dbReference type="Pfam" id="PF17188"/>
    </source>
</evidence>
<dbReference type="CDD" id="cd16327">
    <property type="entry name" value="RseB"/>
    <property type="match status" value="1"/>
</dbReference>
<feature type="domain" description="MucB/RseB N-terminal" evidence="6">
    <location>
        <begin position="23"/>
        <end position="191"/>
    </location>
</feature>
<reference evidence="8" key="1">
    <citation type="submission" date="2020-07" db="EMBL/GenBank/DDBJ databases">
        <title>Nitrate ammonifying Pseudomonas campi sp. nov. isolated from German agricultural grassland.</title>
        <authorList>
            <person name="Timsy T."/>
            <person name="Ulrich A."/>
            <person name="Spanner T."/>
            <person name="Foesel B."/>
            <person name="Kolb S."/>
            <person name="Horn M.A."/>
            <person name="Behrendt U."/>
        </authorList>
    </citation>
    <scope>NUCLEOTIDE SEQUENCE</scope>
    <source>
        <strain evidence="8">S1-A32-2</strain>
    </source>
</reference>
<comment type="subcellular location">
    <subcellularLocation>
        <location evidence="1">Periplasm</location>
    </subcellularLocation>
</comment>
<feature type="chain" id="PRO_5026698825" evidence="5">
    <location>
        <begin position="21"/>
        <end position="315"/>
    </location>
</feature>
<gene>
    <name evidence="8" type="ORF">HNE05_11515</name>
</gene>
<dbReference type="AlphaFoldDB" id="A0A6M8FI33"/>
<keyword evidence="9" id="KW-1185">Reference proteome</keyword>
<keyword evidence="4" id="KW-0574">Periplasm</keyword>
<evidence type="ECO:0000256" key="5">
    <source>
        <dbReference type="SAM" id="SignalP"/>
    </source>
</evidence>
<dbReference type="GO" id="GO:0045152">
    <property type="term" value="F:antisigma factor binding"/>
    <property type="evidence" value="ECO:0007669"/>
    <property type="project" value="TreeGrafter"/>
</dbReference>
<name>A0A6M8FI33_9GAMM</name>
<dbReference type="PIRSF" id="PIRSF005427">
    <property type="entry name" value="RseB"/>
    <property type="match status" value="1"/>
</dbReference>
<dbReference type="Gene3D" id="2.50.20.10">
    <property type="entry name" value="Lipoprotein localisation LolA/LolB/LppX"/>
    <property type="match status" value="1"/>
</dbReference>
<dbReference type="Pfam" id="PF03888">
    <property type="entry name" value="MucB_RseB"/>
    <property type="match status" value="1"/>
</dbReference>
<organism evidence="8 9">
    <name type="scientific">Aquipseudomonas campi</name>
    <dbReference type="NCBI Taxonomy" id="2731681"/>
    <lineage>
        <taxon>Bacteria</taxon>
        <taxon>Pseudomonadati</taxon>
        <taxon>Pseudomonadota</taxon>
        <taxon>Gammaproteobacteria</taxon>
        <taxon>Pseudomonadales</taxon>
        <taxon>Pseudomonadaceae</taxon>
        <taxon>Aquipseudomonas</taxon>
    </lineage>
</organism>
<dbReference type="InterPro" id="IPR033436">
    <property type="entry name" value="MucB/RseB_C"/>
</dbReference>
<feature type="signal peptide" evidence="5">
    <location>
        <begin position="1"/>
        <end position="20"/>
    </location>
</feature>
<evidence type="ECO:0000256" key="3">
    <source>
        <dbReference type="ARBA" id="ARBA00022729"/>
    </source>
</evidence>
<proteinExistence type="inferred from homology"/>
<dbReference type="Gene3D" id="3.30.200.100">
    <property type="entry name" value="MucB/RseB, C-terminal domain"/>
    <property type="match status" value="1"/>
</dbReference>
<dbReference type="RefSeq" id="WP_173208423.1">
    <property type="nucleotide sequence ID" value="NZ_CP053697.2"/>
</dbReference>
<evidence type="ECO:0000256" key="4">
    <source>
        <dbReference type="ARBA" id="ARBA00022764"/>
    </source>
</evidence>
<sequence>MRAFPLIVLLGSCLASSVHAANAQDWLSRLAKAEGQSFHGSFVYERNGSFSTHGIWHRVDAAGEMRERLLQLDGPVQEVLRVGGHPACVSEGLADQLHDLRVSPPVVAPARLAERYELRVAGRSRVAGREAIVLTLIPRDQYRYAVELHLDEASALPLKSLLVNEKGQLLERFQFIDLDTETAVSDEQLQPGDSCKPVDAVSPGSASVPAWRAAWVPPGFQLQQALQRRSPASAEQVAYLTYDDGLARFSIFLEPLRGAKVEDARSQLGPTAVVSRRMSTVDGDVMVTVVGEIPLGTAERVALSMQAQAAEKVVQ</sequence>
<evidence type="ECO:0000259" key="6">
    <source>
        <dbReference type="Pfam" id="PF03888"/>
    </source>
</evidence>
<dbReference type="EMBL" id="CP053697">
    <property type="protein sequence ID" value="QKE63952.1"/>
    <property type="molecule type" value="Genomic_DNA"/>
</dbReference>
<dbReference type="InterPro" id="IPR005588">
    <property type="entry name" value="MucB_RseB"/>
</dbReference>
<evidence type="ECO:0000256" key="2">
    <source>
        <dbReference type="ARBA" id="ARBA00008150"/>
    </source>
</evidence>
<dbReference type="GO" id="GO:0032885">
    <property type="term" value="P:regulation of polysaccharide biosynthetic process"/>
    <property type="evidence" value="ECO:0007669"/>
    <property type="project" value="TreeGrafter"/>
</dbReference>
<protein>
    <submittedName>
        <fullName evidence="8">MucB/RseB C-terminal domain-containing protein</fullName>
    </submittedName>
</protein>
<dbReference type="PANTHER" id="PTHR38782">
    <property type="match status" value="1"/>
</dbReference>
<dbReference type="PANTHER" id="PTHR38782:SF1">
    <property type="entry name" value="SIGMA-E FACTOR REGULATORY PROTEIN RSEB"/>
    <property type="match status" value="1"/>
</dbReference>
<dbReference type="KEGG" id="pcam:HNE05_11515"/>
<feature type="domain" description="MucB/RseB C-terminal" evidence="7">
    <location>
        <begin position="209"/>
        <end position="305"/>
    </location>
</feature>
<dbReference type="Pfam" id="PF17188">
    <property type="entry name" value="MucB_RseB_C"/>
    <property type="match status" value="1"/>
</dbReference>
<evidence type="ECO:0000313" key="8">
    <source>
        <dbReference type="EMBL" id="QKE63952.1"/>
    </source>
</evidence>
<dbReference type="GO" id="GO:0030288">
    <property type="term" value="C:outer membrane-bounded periplasmic space"/>
    <property type="evidence" value="ECO:0007669"/>
    <property type="project" value="TreeGrafter"/>
</dbReference>
<comment type="similarity">
    <text evidence="2">Belongs to the RseB family.</text>
</comment>
<dbReference type="InterPro" id="IPR038484">
    <property type="entry name" value="MucB/RseB_C_sf"/>
</dbReference>
<accession>A0A6M8FI33</accession>
<dbReference type="InterPro" id="IPR033434">
    <property type="entry name" value="MucB/RseB_N"/>
</dbReference>
<evidence type="ECO:0000313" key="9">
    <source>
        <dbReference type="Proteomes" id="UP000501379"/>
    </source>
</evidence>
<evidence type="ECO:0000256" key="1">
    <source>
        <dbReference type="ARBA" id="ARBA00004418"/>
    </source>
</evidence>
<dbReference type="Proteomes" id="UP000501379">
    <property type="component" value="Chromosome"/>
</dbReference>